<dbReference type="EMBL" id="CAJNYU010000015">
    <property type="protein sequence ID" value="CAF3314018.1"/>
    <property type="molecule type" value="Genomic_DNA"/>
</dbReference>
<name>A0A820FZ82_9BILA</name>
<comment type="caution">
    <text evidence="5">The sequence shown here is derived from an EMBL/GenBank/DDBJ whole genome shotgun (WGS) entry which is preliminary data.</text>
</comment>
<dbReference type="PANTHER" id="PTHR23028">
    <property type="entry name" value="ACETYLTRANSFERASE"/>
    <property type="match status" value="1"/>
</dbReference>
<dbReference type="GO" id="GO:0000271">
    <property type="term" value="P:polysaccharide biosynthetic process"/>
    <property type="evidence" value="ECO:0007669"/>
    <property type="project" value="TreeGrafter"/>
</dbReference>
<dbReference type="EMBL" id="CAJNYD010001406">
    <property type="protein sequence ID" value="CAF3336639.1"/>
    <property type="molecule type" value="Genomic_DNA"/>
</dbReference>
<dbReference type="GO" id="GO:0016747">
    <property type="term" value="F:acyltransferase activity, transferring groups other than amino-acyl groups"/>
    <property type="evidence" value="ECO:0007669"/>
    <property type="project" value="InterPro"/>
</dbReference>
<dbReference type="Proteomes" id="UP000663833">
    <property type="component" value="Unassembled WGS sequence"/>
</dbReference>
<dbReference type="InterPro" id="IPR002656">
    <property type="entry name" value="Acyl_transf_3_dom"/>
</dbReference>
<evidence type="ECO:0000313" key="6">
    <source>
        <dbReference type="Proteomes" id="UP000663851"/>
    </source>
</evidence>
<accession>A0A820FZ82</accession>
<dbReference type="EMBL" id="CAJOBO010000662">
    <property type="protein sequence ID" value="CAF4267886.1"/>
    <property type="molecule type" value="Genomic_DNA"/>
</dbReference>
<keyword evidence="1" id="KW-1133">Transmembrane helix</keyword>
<gene>
    <name evidence="3" type="ORF">FME351_LOCUS700</name>
    <name evidence="5" type="ORF">HFQ381_LOCUS11480</name>
    <name evidence="4" type="ORF">LUA448_LOCUS11742</name>
</gene>
<feature type="transmembrane region" description="Helical" evidence="1">
    <location>
        <begin position="20"/>
        <end position="48"/>
    </location>
</feature>
<feature type="transmembrane region" description="Helical" evidence="1">
    <location>
        <begin position="74"/>
        <end position="94"/>
    </location>
</feature>
<protein>
    <recommendedName>
        <fullName evidence="2">Acyltransferase 3 domain-containing protein</fullName>
    </recommendedName>
</protein>
<dbReference type="AlphaFoldDB" id="A0A820FZ82"/>
<dbReference type="PANTHER" id="PTHR23028:SF53">
    <property type="entry name" value="ACYL_TRANSF_3 DOMAIN-CONTAINING PROTEIN"/>
    <property type="match status" value="1"/>
</dbReference>
<evidence type="ECO:0000256" key="1">
    <source>
        <dbReference type="SAM" id="Phobius"/>
    </source>
</evidence>
<reference evidence="5" key="1">
    <citation type="submission" date="2021-02" db="EMBL/GenBank/DDBJ databases">
        <authorList>
            <person name="Nowell W R."/>
        </authorList>
    </citation>
    <scope>NUCLEOTIDE SEQUENCE</scope>
</reference>
<evidence type="ECO:0000313" key="5">
    <source>
        <dbReference type="EMBL" id="CAF4267886.1"/>
    </source>
</evidence>
<dbReference type="Pfam" id="PF01757">
    <property type="entry name" value="Acyl_transf_3"/>
    <property type="match status" value="1"/>
</dbReference>
<feature type="transmembrane region" description="Helical" evidence="1">
    <location>
        <begin position="164"/>
        <end position="182"/>
    </location>
</feature>
<keyword evidence="1" id="KW-0812">Transmembrane</keyword>
<feature type="transmembrane region" description="Helical" evidence="1">
    <location>
        <begin position="202"/>
        <end position="224"/>
    </location>
</feature>
<dbReference type="Proteomes" id="UP000663851">
    <property type="component" value="Unassembled WGS sequence"/>
</dbReference>
<evidence type="ECO:0000259" key="2">
    <source>
        <dbReference type="Pfam" id="PF01757"/>
    </source>
</evidence>
<evidence type="ECO:0000313" key="3">
    <source>
        <dbReference type="EMBL" id="CAF3314018.1"/>
    </source>
</evidence>
<dbReference type="GO" id="GO:0016020">
    <property type="term" value="C:membrane"/>
    <property type="evidence" value="ECO:0007669"/>
    <property type="project" value="TreeGrafter"/>
</dbReference>
<evidence type="ECO:0000313" key="4">
    <source>
        <dbReference type="EMBL" id="CAF3336639.1"/>
    </source>
</evidence>
<keyword evidence="1" id="KW-0472">Membrane</keyword>
<feature type="domain" description="Acyltransferase 3" evidence="2">
    <location>
        <begin position="6"/>
        <end position="230"/>
    </location>
</feature>
<sequence>MLLYREEIDGLRSLAIVPVILYHAGFTTFCAGGYVGVDIFFVISGYLITSLIETENNYGTFSLVCFYERRCRRILPALFTILFVTSFFAYYWMLPEQLKEFGQSLISVISISSNIFFWFKDDGYFSQLTELNPLVHTWSLAVEEQFYLIFPLLYYCFSNKRNFLITLLACLTVLSFFLAQWGGNLQSISDDRFQIFSQHTYASFYLPAGRVWELLIGAFAAFYLRDNNSVKYVSL</sequence>
<dbReference type="Proteomes" id="UP000663869">
    <property type="component" value="Unassembled WGS sequence"/>
</dbReference>
<proteinExistence type="predicted"/>
<feature type="transmembrane region" description="Helical" evidence="1">
    <location>
        <begin position="139"/>
        <end position="157"/>
    </location>
</feature>
<organism evidence="5 6">
    <name type="scientific">Rotaria socialis</name>
    <dbReference type="NCBI Taxonomy" id="392032"/>
    <lineage>
        <taxon>Eukaryota</taxon>
        <taxon>Metazoa</taxon>
        <taxon>Spiralia</taxon>
        <taxon>Gnathifera</taxon>
        <taxon>Rotifera</taxon>
        <taxon>Eurotatoria</taxon>
        <taxon>Bdelloidea</taxon>
        <taxon>Philodinida</taxon>
        <taxon>Philodinidae</taxon>
        <taxon>Rotaria</taxon>
    </lineage>
</organism>
<dbReference type="InterPro" id="IPR050879">
    <property type="entry name" value="Acyltransferase_3"/>
</dbReference>